<evidence type="ECO:0000313" key="1">
    <source>
        <dbReference type="EMBL" id="RKH55308.1"/>
    </source>
</evidence>
<accession>A0A3A8PG35</accession>
<organism evidence="1 2">
    <name type="scientific">Corallococcus llansteffanensis</name>
    <dbReference type="NCBI Taxonomy" id="2316731"/>
    <lineage>
        <taxon>Bacteria</taxon>
        <taxon>Pseudomonadati</taxon>
        <taxon>Myxococcota</taxon>
        <taxon>Myxococcia</taxon>
        <taxon>Myxococcales</taxon>
        <taxon>Cystobacterineae</taxon>
        <taxon>Myxococcaceae</taxon>
        <taxon>Corallococcus</taxon>
    </lineage>
</organism>
<proteinExistence type="predicted"/>
<dbReference type="EMBL" id="RAWB01000259">
    <property type="protein sequence ID" value="RKH55308.1"/>
    <property type="molecule type" value="Genomic_DNA"/>
</dbReference>
<reference evidence="2" key="1">
    <citation type="submission" date="2018-09" db="EMBL/GenBank/DDBJ databases">
        <authorList>
            <person name="Livingstone P.G."/>
            <person name="Whitworth D.E."/>
        </authorList>
    </citation>
    <scope>NUCLEOTIDE SEQUENCE [LARGE SCALE GENOMIC DNA]</scope>
    <source>
        <strain evidence="2">CA051B</strain>
    </source>
</reference>
<keyword evidence="2" id="KW-1185">Reference proteome</keyword>
<gene>
    <name evidence="1" type="ORF">D7V93_23265</name>
</gene>
<comment type="caution">
    <text evidence="1">The sequence shown here is derived from an EMBL/GenBank/DDBJ whole genome shotgun (WGS) entry which is preliminary data.</text>
</comment>
<protein>
    <recommendedName>
        <fullName evidence="3">CHAT domain-containing protein</fullName>
    </recommendedName>
</protein>
<dbReference type="Proteomes" id="UP000272888">
    <property type="component" value="Unassembled WGS sequence"/>
</dbReference>
<sequence>MDDVKAARWMRTEFRKEAVDESDRPRYLLLLGDLDGLSLELQQVLSTNAFVGRLVFPSADGYEAYCSKVLKWESSPYQGQVRPRALLYTSKDGTSATDLAYDVLMGPSFETLQARQPKDFPEAELQEIIDEKGASTQQWLSNVSQSEPRVMLTLSHGLGPGWKTREQQRRLQGAFVLPDKSLLTGEELVSRPFLPGGIWLFLACYGAGTPGRSSYAPWLQQLRDVDRDAARVLEEGMPGEGALPFVAALPQAVLSNPSGPLAVIGHMDLAWVSTFSDQGRLAHSRFLGILRALLQGRRVGNALHTLLRIHSESLVELTALLNQDELARAMGRTSSVDLKVKARLWLLCQDLVNYVLLGDPAVRVPGNAINGE</sequence>
<evidence type="ECO:0000313" key="2">
    <source>
        <dbReference type="Proteomes" id="UP000272888"/>
    </source>
</evidence>
<evidence type="ECO:0008006" key="3">
    <source>
        <dbReference type="Google" id="ProtNLM"/>
    </source>
</evidence>
<name>A0A3A8PG35_9BACT</name>
<dbReference type="AlphaFoldDB" id="A0A3A8PG35"/>